<accession>A0A1H6ZP16</accession>
<dbReference type="EMBL" id="FNYC01000012">
    <property type="protein sequence ID" value="SEJ55008.1"/>
    <property type="molecule type" value="Genomic_DNA"/>
</dbReference>
<organism evidence="1 2">
    <name type="scientific">Frateuria terrea</name>
    <dbReference type="NCBI Taxonomy" id="529704"/>
    <lineage>
        <taxon>Bacteria</taxon>
        <taxon>Pseudomonadati</taxon>
        <taxon>Pseudomonadota</taxon>
        <taxon>Gammaproteobacteria</taxon>
        <taxon>Lysobacterales</taxon>
        <taxon>Rhodanobacteraceae</taxon>
        <taxon>Frateuria</taxon>
    </lineage>
</organism>
<gene>
    <name evidence="1" type="ORF">SAMN04487997_0180</name>
</gene>
<protein>
    <submittedName>
        <fullName evidence="1">Uncharacterized protein</fullName>
    </submittedName>
</protein>
<dbReference type="RefSeq" id="WP_091336863.1">
    <property type="nucleotide sequence ID" value="NZ_FNYC01000012.1"/>
</dbReference>
<dbReference type="STRING" id="529704.SAMN02927913_2210"/>
<proteinExistence type="predicted"/>
<name>A0A1H6ZP16_9GAMM</name>
<dbReference type="AlphaFoldDB" id="A0A1H6ZP16"/>
<evidence type="ECO:0000313" key="2">
    <source>
        <dbReference type="Proteomes" id="UP000199420"/>
    </source>
</evidence>
<sequence>MGNELQRVDVVEALASWCNEKNIGRAEYDRRCSVCAAVAEMIEAGRELRAGMDENDTRPMDAGPAKRFLAADARHRAALARIGGAA</sequence>
<dbReference type="Proteomes" id="UP000199420">
    <property type="component" value="Unassembled WGS sequence"/>
</dbReference>
<keyword evidence="2" id="KW-1185">Reference proteome</keyword>
<reference evidence="1 2" key="1">
    <citation type="submission" date="2016-10" db="EMBL/GenBank/DDBJ databases">
        <authorList>
            <person name="de Groot N.N."/>
        </authorList>
    </citation>
    <scope>NUCLEOTIDE SEQUENCE [LARGE SCALE GENOMIC DNA]</scope>
    <source>
        <strain evidence="1 2">DSM 26515</strain>
    </source>
</reference>
<evidence type="ECO:0000313" key="1">
    <source>
        <dbReference type="EMBL" id="SEJ55008.1"/>
    </source>
</evidence>